<dbReference type="OMA" id="PRIECQL"/>
<dbReference type="GO" id="GO:0000935">
    <property type="term" value="C:division septum"/>
    <property type="evidence" value="ECO:0007669"/>
    <property type="project" value="TreeGrafter"/>
</dbReference>
<dbReference type="GO" id="GO:0000917">
    <property type="term" value="P:division septum assembly"/>
    <property type="evidence" value="ECO:0007669"/>
    <property type="project" value="TreeGrafter"/>
</dbReference>
<dbReference type="InterPro" id="IPR053060">
    <property type="entry name" value="Cytokinesis_Signaling_Reg"/>
</dbReference>
<reference key="2">
    <citation type="submission" date="2011-08" db="EMBL/GenBank/DDBJ databases">
        <title>Genome sequence of Naumovozyma castellii.</title>
        <authorList>
            <person name="Gordon J.L."/>
            <person name="Armisen D."/>
            <person name="Proux-Wera E."/>
            <person name="OhEigeartaigh S.S."/>
            <person name="Byrne K.P."/>
            <person name="Wolfe K.H."/>
        </authorList>
    </citation>
    <scope>NUCLEOTIDE SEQUENCE</scope>
    <source>
        <strain>Type strain:CBS 4309</strain>
    </source>
</reference>
<sequence length="454" mass="50740">MAPQLHIGSNTNTTWPVISLKPSYNSVIRGCPGLPETLPRIECQLQIRSNNGHCFTIEKIEIVLKTVESIFHGSTASSLISKPPLPTSSSSSSSSASSSSSKFEKISTHYKKNVLISSTEKELVGIDIPLTIALPDDIKETNYNKQFGKCVTVLECNVTYGNKGAIKSFMQLINVERYVMLPSATLFPKINKRSLSPDKKIIVTYSLENPCVSNDDLLRLNLDIKQNCDPSLPLNKRKNYKLKSIHFQLKETMEVYSKSSTFEEPRENIISTSSNQLTDQLISMNGINLKFNIKVSTKDPLFKNFLSTSQEPAFLFKLPSSSSAAAAAASPSYPIRTKLLQNKSNDIPLQYHTSISTRGKLFSVSHSLEMKFKLANAKDFQLTQRIDVSPWSPTKIKYIDQIINNEKMTAQFATKFYNNFGTIKKNSHSGNLEYPVLPPVIHYENAQEAVPLIE</sequence>
<dbReference type="Proteomes" id="UP000001640">
    <property type="component" value="Chromosome 3"/>
</dbReference>
<dbReference type="GO" id="GO:0097271">
    <property type="term" value="P:protein localization to bud neck"/>
    <property type="evidence" value="ECO:0007669"/>
    <property type="project" value="EnsemblFungi"/>
</dbReference>
<dbReference type="FunCoup" id="G0VCJ7">
    <property type="interactions" value="83"/>
</dbReference>
<proteinExistence type="predicted"/>
<evidence type="ECO:0008006" key="4">
    <source>
        <dbReference type="Google" id="ProtNLM"/>
    </source>
</evidence>
<dbReference type="AlphaFoldDB" id="G0VCJ7"/>
<dbReference type="eggNOG" id="ENOG502QSRB">
    <property type="taxonomic scope" value="Eukaryota"/>
</dbReference>
<dbReference type="STRING" id="1064592.G0VCJ7"/>
<dbReference type="PANTHER" id="PTHR36419">
    <property type="entry name" value="ARRESTIN FAMILY PROTEIN 1"/>
    <property type="match status" value="1"/>
</dbReference>
<dbReference type="EMBL" id="HE576754">
    <property type="protein sequence ID" value="CCC69207.1"/>
    <property type="molecule type" value="Genomic_DNA"/>
</dbReference>
<dbReference type="InParanoid" id="G0VCJ7"/>
<evidence type="ECO:0000313" key="2">
    <source>
        <dbReference type="EMBL" id="CCC69207.1"/>
    </source>
</evidence>
<evidence type="ECO:0000256" key="1">
    <source>
        <dbReference type="SAM" id="MobiDB-lite"/>
    </source>
</evidence>
<reference evidence="2 3" key="1">
    <citation type="journal article" date="2011" name="Proc. Natl. Acad. Sci. U.S.A.">
        <title>Evolutionary erosion of yeast sex chromosomes by mating-type switching accidents.</title>
        <authorList>
            <person name="Gordon J.L."/>
            <person name="Armisen D."/>
            <person name="Proux-Wera E."/>
            <person name="Oheigeartaigh S.S."/>
            <person name="Byrne K.P."/>
            <person name="Wolfe K.H."/>
        </authorList>
    </citation>
    <scope>NUCLEOTIDE SEQUENCE [LARGE SCALE GENOMIC DNA]</scope>
    <source>
        <strain evidence="3">ATCC 76901 / BCRC 22586 / CBS 4309 / NBRC 1992 / NRRL Y-12630</strain>
    </source>
</reference>
<dbReference type="KEGG" id="ncs:NCAS_0C02170"/>
<organism evidence="2 3">
    <name type="scientific">Naumovozyma castellii</name>
    <name type="common">Yeast</name>
    <name type="synonym">Saccharomyces castellii</name>
    <dbReference type="NCBI Taxonomy" id="27288"/>
    <lineage>
        <taxon>Eukaryota</taxon>
        <taxon>Fungi</taxon>
        <taxon>Dikarya</taxon>
        <taxon>Ascomycota</taxon>
        <taxon>Saccharomycotina</taxon>
        <taxon>Saccharomycetes</taxon>
        <taxon>Saccharomycetales</taxon>
        <taxon>Saccharomycetaceae</taxon>
        <taxon>Naumovozyma</taxon>
    </lineage>
</organism>
<dbReference type="HOGENOM" id="CLU_598506_0_0_1"/>
<protein>
    <recommendedName>
        <fullName evidence="4">Arrestin C-terminal-like domain-containing protein</fullName>
    </recommendedName>
</protein>
<evidence type="ECO:0000313" key="3">
    <source>
        <dbReference type="Proteomes" id="UP000001640"/>
    </source>
</evidence>
<gene>
    <name evidence="2" type="primary">NCAS0C02170</name>
    <name evidence="2" type="ordered locus">NCAS_0C02170</name>
</gene>
<dbReference type="GeneID" id="96902790"/>
<dbReference type="PANTHER" id="PTHR36419:SF1">
    <property type="entry name" value="RHO1 GEF LOCALIZING PROTEIN 1"/>
    <property type="match status" value="1"/>
</dbReference>
<keyword evidence="3" id="KW-1185">Reference proteome</keyword>
<accession>G0VCJ7</accession>
<dbReference type="RefSeq" id="XP_003675573.1">
    <property type="nucleotide sequence ID" value="XM_003675525.1"/>
</dbReference>
<name>G0VCJ7_NAUCA</name>
<feature type="region of interest" description="Disordered" evidence="1">
    <location>
        <begin position="79"/>
        <end position="99"/>
    </location>
</feature>
<dbReference type="OrthoDB" id="4001642at2759"/>